<comment type="caution">
    <text evidence="8">The sequence shown here is derived from an EMBL/GenBank/DDBJ whole genome shotgun (WGS) entry which is preliminary data.</text>
</comment>
<dbReference type="InterPro" id="IPR013130">
    <property type="entry name" value="Fe3_Rdtase_TM_dom"/>
</dbReference>
<feature type="transmembrane region" description="Helical" evidence="6">
    <location>
        <begin position="246"/>
        <end position="266"/>
    </location>
</feature>
<keyword evidence="4" id="KW-0406">Ion transport</keyword>
<evidence type="ECO:0000256" key="6">
    <source>
        <dbReference type="SAM" id="Phobius"/>
    </source>
</evidence>
<organism evidence="8 9">
    <name type="scientific">Penicillium alfredii</name>
    <dbReference type="NCBI Taxonomy" id="1506179"/>
    <lineage>
        <taxon>Eukaryota</taxon>
        <taxon>Fungi</taxon>
        <taxon>Dikarya</taxon>
        <taxon>Ascomycota</taxon>
        <taxon>Pezizomycotina</taxon>
        <taxon>Eurotiomycetes</taxon>
        <taxon>Eurotiomycetidae</taxon>
        <taxon>Eurotiales</taxon>
        <taxon>Aspergillaceae</taxon>
        <taxon>Penicillium</taxon>
    </lineage>
</organism>
<keyword evidence="5 6" id="KW-0472">Membrane</keyword>
<dbReference type="Pfam" id="PF01794">
    <property type="entry name" value="Ferric_reduct"/>
    <property type="match status" value="1"/>
</dbReference>
<dbReference type="GO" id="GO:0006811">
    <property type="term" value="P:monoatomic ion transport"/>
    <property type="evidence" value="ECO:0007669"/>
    <property type="project" value="UniProtKB-KW"/>
</dbReference>
<dbReference type="AlphaFoldDB" id="A0A9W9EMQ2"/>
<dbReference type="Proteomes" id="UP001141434">
    <property type="component" value="Unassembled WGS sequence"/>
</dbReference>
<evidence type="ECO:0000256" key="4">
    <source>
        <dbReference type="ARBA" id="ARBA00023065"/>
    </source>
</evidence>
<dbReference type="GO" id="GO:0016020">
    <property type="term" value="C:membrane"/>
    <property type="evidence" value="ECO:0007669"/>
    <property type="project" value="UniProtKB-SubCell"/>
</dbReference>
<evidence type="ECO:0000256" key="5">
    <source>
        <dbReference type="ARBA" id="ARBA00023136"/>
    </source>
</evidence>
<feature type="transmembrane region" description="Helical" evidence="6">
    <location>
        <begin position="272"/>
        <end position="291"/>
    </location>
</feature>
<feature type="transmembrane region" description="Helical" evidence="6">
    <location>
        <begin position="201"/>
        <end position="220"/>
    </location>
</feature>
<reference evidence="8" key="1">
    <citation type="submission" date="2022-11" db="EMBL/GenBank/DDBJ databases">
        <authorList>
            <person name="Petersen C."/>
        </authorList>
    </citation>
    <scope>NUCLEOTIDE SEQUENCE</scope>
    <source>
        <strain evidence="8">IBT 34128</strain>
    </source>
</reference>
<protein>
    <recommendedName>
        <fullName evidence="7">Ferric oxidoreductase domain-containing protein</fullName>
    </recommendedName>
</protein>
<keyword evidence="4" id="KW-0813">Transport</keyword>
<accession>A0A9W9EMQ2</accession>
<keyword evidence="9" id="KW-1185">Reference proteome</keyword>
<gene>
    <name evidence="8" type="ORF">NUU61_009169</name>
</gene>
<dbReference type="GO" id="GO:0016491">
    <property type="term" value="F:oxidoreductase activity"/>
    <property type="evidence" value="ECO:0007669"/>
    <property type="project" value="UniProtKB-ARBA"/>
</dbReference>
<dbReference type="GeneID" id="81398863"/>
<feature type="transmembrane region" description="Helical" evidence="6">
    <location>
        <begin position="161"/>
        <end position="181"/>
    </location>
</feature>
<evidence type="ECO:0000256" key="2">
    <source>
        <dbReference type="ARBA" id="ARBA00022692"/>
    </source>
</evidence>
<evidence type="ECO:0000259" key="7">
    <source>
        <dbReference type="Pfam" id="PF01794"/>
    </source>
</evidence>
<comment type="subcellular location">
    <subcellularLocation>
        <location evidence="1">Membrane</location>
        <topology evidence="1">Multi-pass membrane protein</topology>
    </subcellularLocation>
</comment>
<evidence type="ECO:0000256" key="3">
    <source>
        <dbReference type="ARBA" id="ARBA00022989"/>
    </source>
</evidence>
<proteinExistence type="predicted"/>
<keyword evidence="2 6" id="KW-0812">Transmembrane</keyword>
<feature type="domain" description="Ferric oxidoreductase" evidence="7">
    <location>
        <begin position="113"/>
        <end position="261"/>
    </location>
</feature>
<sequence>MSFPWPYHFISLSEDEKLRRRELLDLRGFYAQWSIILAIIAIRIYRALAKAPANSSSASGQRCGPISSWDRPLVSGWIETRRHYLVCGLWLLWLLSLSVWNSGDDYLHVTKAMGHVALSQVPLQVLMSPAGYISTSNPAAPSLISLFTSISQPVLTPYHRLFGRLVVATLLVGHAALYLLFFVQSSHPAYGSLLAKRVRDFDVQCGLLALSSAAFLLLFARPRGAVPKTRFQAWLPAGSIHERRRLFYSGHLLLVVVLCVAAYYHVVQARFYMLQTLGASMLNGVWSWIMVRRGKRV</sequence>
<feature type="transmembrane region" description="Helical" evidence="6">
    <location>
        <begin position="29"/>
        <end position="48"/>
    </location>
</feature>
<reference evidence="8" key="2">
    <citation type="journal article" date="2023" name="IMA Fungus">
        <title>Comparative genomic study of the Penicillium genus elucidates a diverse pangenome and 15 lateral gene transfer events.</title>
        <authorList>
            <person name="Petersen C."/>
            <person name="Sorensen T."/>
            <person name="Nielsen M.R."/>
            <person name="Sondergaard T.E."/>
            <person name="Sorensen J.L."/>
            <person name="Fitzpatrick D.A."/>
            <person name="Frisvad J.C."/>
            <person name="Nielsen K.L."/>
        </authorList>
    </citation>
    <scope>NUCLEOTIDE SEQUENCE</scope>
    <source>
        <strain evidence="8">IBT 34128</strain>
    </source>
</reference>
<evidence type="ECO:0000256" key="1">
    <source>
        <dbReference type="ARBA" id="ARBA00004141"/>
    </source>
</evidence>
<evidence type="ECO:0000313" key="8">
    <source>
        <dbReference type="EMBL" id="KAJ5084590.1"/>
    </source>
</evidence>
<keyword evidence="3 6" id="KW-1133">Transmembrane helix</keyword>
<dbReference type="EMBL" id="JAPMSZ010000011">
    <property type="protein sequence ID" value="KAJ5084590.1"/>
    <property type="molecule type" value="Genomic_DNA"/>
</dbReference>
<dbReference type="RefSeq" id="XP_056507987.1">
    <property type="nucleotide sequence ID" value="XM_056659694.1"/>
</dbReference>
<name>A0A9W9EMQ2_9EURO</name>
<evidence type="ECO:0000313" key="9">
    <source>
        <dbReference type="Proteomes" id="UP001141434"/>
    </source>
</evidence>
<dbReference type="OrthoDB" id="10006946at2759"/>